<comment type="caution">
    <text evidence="13">The sequence shown here is derived from an EMBL/GenBank/DDBJ whole genome shotgun (WGS) entry which is preliminary data.</text>
</comment>
<evidence type="ECO:0000256" key="8">
    <source>
        <dbReference type="ARBA" id="ARBA00023180"/>
    </source>
</evidence>
<evidence type="ECO:0000256" key="7">
    <source>
        <dbReference type="ARBA" id="ARBA00023157"/>
    </source>
</evidence>
<keyword evidence="9" id="KW-0379">Hydroxylation</keyword>
<evidence type="ECO:0000313" key="14">
    <source>
        <dbReference type="Proteomes" id="UP000770717"/>
    </source>
</evidence>
<evidence type="ECO:0000256" key="10">
    <source>
        <dbReference type="SAM" id="MobiDB-lite"/>
    </source>
</evidence>
<reference evidence="13" key="1">
    <citation type="thesis" date="2020" institute="ProQuest LLC" country="789 East Eisenhower Parkway, Ann Arbor, MI, USA">
        <title>Comparative Genomics and Chromosome Evolution.</title>
        <authorList>
            <person name="Mudd A.B."/>
        </authorList>
    </citation>
    <scope>NUCLEOTIDE SEQUENCE</scope>
    <source>
        <strain evidence="13">HN-11 Male</strain>
        <tissue evidence="13">Kidney and liver</tissue>
    </source>
</reference>
<dbReference type="EMBL" id="WNTK01000006">
    <property type="protein sequence ID" value="KAG9482655.1"/>
    <property type="molecule type" value="Genomic_DNA"/>
</dbReference>
<sequence length="244" mass="26403">MARFCLFFTFILLGFPYLIWCQSQDCSVAKGQDGETGRPGRDGRSGQKGDHGDPGTPGHSTGLTASKGDAGDPGTPGVPGKIGYIGPEGPPGPPGDQGPKGTKGPVADTKAQHRAAFSAIQPRPRDNRVLFSQIITNEENVYDSSTGEFTCKEAGYYYFTFQVVSLGDLCLQLWMKKREEAGKKLLSFCDKNVRNHPQVNSGGSVLNLDPGDRVWIETDGKNQRINQIDNSSNFSGFLLFPRGE</sequence>
<dbReference type="GO" id="GO:0005581">
    <property type="term" value="C:collagen trimer"/>
    <property type="evidence" value="ECO:0007669"/>
    <property type="project" value="UniProtKB-KW"/>
</dbReference>
<dbReference type="SUPFAM" id="SSF49842">
    <property type="entry name" value="TNF-like"/>
    <property type="match status" value="1"/>
</dbReference>
<evidence type="ECO:0000256" key="3">
    <source>
        <dbReference type="ARBA" id="ARBA00022588"/>
    </source>
</evidence>
<dbReference type="GO" id="GO:0006958">
    <property type="term" value="P:complement activation, classical pathway"/>
    <property type="evidence" value="ECO:0007669"/>
    <property type="project" value="UniProtKB-KW"/>
</dbReference>
<accession>A0A8J6F9B8</accession>
<evidence type="ECO:0000256" key="2">
    <source>
        <dbReference type="ARBA" id="ARBA00022525"/>
    </source>
</evidence>
<keyword evidence="7" id="KW-1015">Disulfide bond</keyword>
<evidence type="ECO:0000256" key="1">
    <source>
        <dbReference type="ARBA" id="ARBA00004613"/>
    </source>
</evidence>
<dbReference type="InterPro" id="IPR001073">
    <property type="entry name" value="C1q_dom"/>
</dbReference>
<keyword evidence="5" id="KW-0391">Immunity</keyword>
<dbReference type="OrthoDB" id="6343173at2759"/>
<proteinExistence type="predicted"/>
<keyword evidence="8" id="KW-0325">Glycoprotein</keyword>
<keyword evidence="3" id="KW-0399">Innate immunity</keyword>
<evidence type="ECO:0000256" key="6">
    <source>
        <dbReference type="ARBA" id="ARBA00022875"/>
    </source>
</evidence>
<keyword evidence="11" id="KW-0732">Signal</keyword>
<dbReference type="PROSITE" id="PS50871">
    <property type="entry name" value="C1Q"/>
    <property type="match status" value="1"/>
</dbReference>
<evidence type="ECO:0000256" key="4">
    <source>
        <dbReference type="ARBA" id="ARBA00022737"/>
    </source>
</evidence>
<evidence type="ECO:0000256" key="11">
    <source>
        <dbReference type="SAM" id="SignalP"/>
    </source>
</evidence>
<dbReference type="PRINTS" id="PR00007">
    <property type="entry name" value="COMPLEMNTC1Q"/>
</dbReference>
<dbReference type="Pfam" id="PF00386">
    <property type="entry name" value="C1q"/>
    <property type="match status" value="1"/>
</dbReference>
<evidence type="ECO:0000259" key="12">
    <source>
        <dbReference type="PROSITE" id="PS50871"/>
    </source>
</evidence>
<gene>
    <name evidence="13" type="ORF">GDO78_011359</name>
</gene>
<protein>
    <recommendedName>
        <fullName evidence="12">C1q domain-containing protein</fullName>
    </recommendedName>
</protein>
<dbReference type="Proteomes" id="UP000770717">
    <property type="component" value="Unassembled WGS sequence"/>
</dbReference>
<dbReference type="GO" id="GO:0005576">
    <property type="term" value="C:extracellular region"/>
    <property type="evidence" value="ECO:0007669"/>
    <property type="project" value="UniProtKB-SubCell"/>
</dbReference>
<dbReference type="Gene3D" id="2.60.120.40">
    <property type="match status" value="1"/>
</dbReference>
<dbReference type="InterPro" id="IPR008983">
    <property type="entry name" value="Tumour_necrosis_fac-like_dom"/>
</dbReference>
<dbReference type="SMART" id="SM00110">
    <property type="entry name" value="C1Q"/>
    <property type="match status" value="1"/>
</dbReference>
<name>A0A8J6F9B8_ELECQ</name>
<evidence type="ECO:0000313" key="13">
    <source>
        <dbReference type="EMBL" id="KAG9482655.1"/>
    </source>
</evidence>
<feature type="domain" description="C1q" evidence="12">
    <location>
        <begin position="106"/>
        <end position="244"/>
    </location>
</feature>
<organism evidence="13 14">
    <name type="scientific">Eleutherodactylus coqui</name>
    <name type="common">Puerto Rican coqui</name>
    <dbReference type="NCBI Taxonomy" id="57060"/>
    <lineage>
        <taxon>Eukaryota</taxon>
        <taxon>Metazoa</taxon>
        <taxon>Chordata</taxon>
        <taxon>Craniata</taxon>
        <taxon>Vertebrata</taxon>
        <taxon>Euteleostomi</taxon>
        <taxon>Amphibia</taxon>
        <taxon>Batrachia</taxon>
        <taxon>Anura</taxon>
        <taxon>Neobatrachia</taxon>
        <taxon>Hyloidea</taxon>
        <taxon>Eleutherodactylidae</taxon>
        <taxon>Eleutherodactylinae</taxon>
        <taxon>Eleutherodactylus</taxon>
        <taxon>Eleutherodactylus</taxon>
    </lineage>
</organism>
<feature type="chain" id="PRO_5035189203" description="C1q domain-containing protein" evidence="11">
    <location>
        <begin position="22"/>
        <end position="244"/>
    </location>
</feature>
<evidence type="ECO:0000256" key="9">
    <source>
        <dbReference type="ARBA" id="ARBA00023278"/>
    </source>
</evidence>
<dbReference type="PANTHER" id="PTHR15427:SF26">
    <property type="entry name" value="COMPLEMENT C1Q SUBCOMPONENT SUBUNIT A"/>
    <property type="match status" value="1"/>
</dbReference>
<feature type="signal peptide" evidence="11">
    <location>
        <begin position="1"/>
        <end position="21"/>
    </location>
</feature>
<evidence type="ECO:0000256" key="5">
    <source>
        <dbReference type="ARBA" id="ARBA00022859"/>
    </source>
</evidence>
<keyword evidence="2" id="KW-0964">Secreted</keyword>
<keyword evidence="14" id="KW-1185">Reference proteome</keyword>
<dbReference type="PANTHER" id="PTHR15427">
    <property type="entry name" value="EMILIN ELASTIN MICROFIBRIL INTERFACE-LOCATED PROTEIN ELASTIN MICROFIBRIL INTERFACER"/>
    <property type="match status" value="1"/>
</dbReference>
<feature type="compositionally biased region" description="Basic and acidic residues" evidence="10">
    <location>
        <begin position="32"/>
        <end position="53"/>
    </location>
</feature>
<keyword evidence="6" id="KW-0180">Complement pathway</keyword>
<dbReference type="AlphaFoldDB" id="A0A8J6F9B8"/>
<feature type="region of interest" description="Disordered" evidence="10">
    <location>
        <begin position="29"/>
        <end position="111"/>
    </location>
</feature>
<dbReference type="GO" id="GO:0045087">
    <property type="term" value="P:innate immune response"/>
    <property type="evidence" value="ECO:0007669"/>
    <property type="project" value="UniProtKB-KW"/>
</dbReference>
<comment type="subcellular location">
    <subcellularLocation>
        <location evidence="1">Secreted</location>
    </subcellularLocation>
</comment>
<dbReference type="InterPro" id="IPR050392">
    <property type="entry name" value="Collagen/C1q_domain"/>
</dbReference>
<keyword evidence="4" id="KW-0677">Repeat</keyword>